<keyword evidence="2" id="KW-1185">Reference proteome</keyword>
<evidence type="ECO:0000313" key="2">
    <source>
        <dbReference type="Proteomes" id="UP001054837"/>
    </source>
</evidence>
<dbReference type="Proteomes" id="UP001054837">
    <property type="component" value="Unassembled WGS sequence"/>
</dbReference>
<reference evidence="1 2" key="1">
    <citation type="submission" date="2021-06" db="EMBL/GenBank/DDBJ databases">
        <title>Caerostris darwini draft genome.</title>
        <authorList>
            <person name="Kono N."/>
            <person name="Arakawa K."/>
        </authorList>
    </citation>
    <scope>NUCLEOTIDE SEQUENCE [LARGE SCALE GENOMIC DNA]</scope>
</reference>
<proteinExistence type="predicted"/>
<organism evidence="1 2">
    <name type="scientific">Caerostris darwini</name>
    <dbReference type="NCBI Taxonomy" id="1538125"/>
    <lineage>
        <taxon>Eukaryota</taxon>
        <taxon>Metazoa</taxon>
        <taxon>Ecdysozoa</taxon>
        <taxon>Arthropoda</taxon>
        <taxon>Chelicerata</taxon>
        <taxon>Arachnida</taxon>
        <taxon>Araneae</taxon>
        <taxon>Araneomorphae</taxon>
        <taxon>Entelegynae</taxon>
        <taxon>Araneoidea</taxon>
        <taxon>Araneidae</taxon>
        <taxon>Caerostris</taxon>
    </lineage>
</organism>
<dbReference type="AlphaFoldDB" id="A0AAV4QVZ2"/>
<sequence>MQKDVALREISRLPLMEKSMRDLWKKSKNVKESLLSSFFWSGRILFEANRTPVLYANDMYSKLLDVPPHVTVMLMGQSFSRYPPDRMLRLGGL</sequence>
<evidence type="ECO:0000313" key="1">
    <source>
        <dbReference type="EMBL" id="GIY13444.1"/>
    </source>
</evidence>
<protein>
    <submittedName>
        <fullName evidence="1">Uncharacterized protein</fullName>
    </submittedName>
</protein>
<name>A0AAV4QVZ2_9ARAC</name>
<dbReference type="EMBL" id="BPLQ01005240">
    <property type="protein sequence ID" value="GIY13444.1"/>
    <property type="molecule type" value="Genomic_DNA"/>
</dbReference>
<gene>
    <name evidence="1" type="ORF">CDAR_180031</name>
</gene>
<accession>A0AAV4QVZ2</accession>
<comment type="caution">
    <text evidence="1">The sequence shown here is derived from an EMBL/GenBank/DDBJ whole genome shotgun (WGS) entry which is preliminary data.</text>
</comment>